<comment type="caution">
    <text evidence="2">The sequence shown here is derived from an EMBL/GenBank/DDBJ whole genome shotgun (WGS) entry which is preliminary data.</text>
</comment>
<sequence>MFSIVILIMSLPVLSIILPGFDRQKKITKMAVFLNMDEKEIQRMEQNSFLVLFSDRLEKWKWLDQIFGEVTRAKYLTLNKKDSYPYFISKTILKSLLFVPIMVLLPVVTHMPILYTLVPLSVGLLIWNDINDISKQHKKRQNLLIRDLPNLISKMINALEVGKPLKGIFEAASNQGSELLGQMLKRLIANSDRMLMKDALKIFAEDIDLPVMYDFVSVVNVILEKGFHEGEDDLNSIKNDLRDLRRLSLIELTKGNPEKMNLFYGILIFHDMIFMGLMGFKLFAGLAAL</sequence>
<keyword evidence="1" id="KW-0812">Transmembrane</keyword>
<evidence type="ECO:0008006" key="4">
    <source>
        <dbReference type="Google" id="ProtNLM"/>
    </source>
</evidence>
<dbReference type="AlphaFoldDB" id="A0AB36J8W1"/>
<keyword evidence="1" id="KW-1133">Transmembrane helix</keyword>
<gene>
    <name evidence="2" type="ORF">BSK47_31325</name>
</gene>
<evidence type="ECO:0000313" key="2">
    <source>
        <dbReference type="EMBL" id="OME10112.1"/>
    </source>
</evidence>
<reference evidence="2 3" key="1">
    <citation type="submission" date="2016-10" db="EMBL/GenBank/DDBJ databases">
        <title>Paenibacillus species isolates.</title>
        <authorList>
            <person name="Beno S.M."/>
        </authorList>
    </citation>
    <scope>NUCLEOTIDE SEQUENCE [LARGE SCALE GENOMIC DNA]</scope>
    <source>
        <strain evidence="2 3">FSL H7-0918</strain>
    </source>
</reference>
<name>A0AB36J8W1_9BACL</name>
<proteinExistence type="predicted"/>
<keyword evidence="1" id="KW-0472">Membrane</keyword>
<dbReference type="EMBL" id="MPTO01000052">
    <property type="protein sequence ID" value="OME10112.1"/>
    <property type="molecule type" value="Genomic_DNA"/>
</dbReference>
<evidence type="ECO:0000256" key="1">
    <source>
        <dbReference type="SAM" id="Phobius"/>
    </source>
</evidence>
<organism evidence="2 3">
    <name type="scientific">Paenibacillus odorifer</name>
    <dbReference type="NCBI Taxonomy" id="189426"/>
    <lineage>
        <taxon>Bacteria</taxon>
        <taxon>Bacillati</taxon>
        <taxon>Bacillota</taxon>
        <taxon>Bacilli</taxon>
        <taxon>Bacillales</taxon>
        <taxon>Paenibacillaceae</taxon>
        <taxon>Paenibacillus</taxon>
    </lineage>
</organism>
<feature type="transmembrane region" description="Helical" evidence="1">
    <location>
        <begin position="113"/>
        <end position="130"/>
    </location>
</feature>
<feature type="transmembrane region" description="Helical" evidence="1">
    <location>
        <begin position="262"/>
        <end position="284"/>
    </location>
</feature>
<protein>
    <recommendedName>
        <fullName evidence="4">Type II secretion system protein GspF domain-containing protein</fullName>
    </recommendedName>
</protein>
<feature type="transmembrane region" description="Helical" evidence="1">
    <location>
        <begin position="6"/>
        <end position="21"/>
    </location>
</feature>
<accession>A0AB36J8W1</accession>
<dbReference type="Proteomes" id="UP000187323">
    <property type="component" value="Unassembled WGS sequence"/>
</dbReference>
<feature type="transmembrane region" description="Helical" evidence="1">
    <location>
        <begin position="84"/>
        <end position="107"/>
    </location>
</feature>
<evidence type="ECO:0000313" key="3">
    <source>
        <dbReference type="Proteomes" id="UP000187323"/>
    </source>
</evidence>